<sequence length="193" mass="20704">MKAMVEANVFTGYSVGGANSVVVSHLQFADDTLLIGNKSWANVRALRAGLVLFEAMSGLKVNFHKSSLVGVNINASWLSEAASVLGCKVGKIPFLYLGLPIRGNPRRLLFWEPIVNCIKSRLSGWHSRYLSFGGRLILLKSVLTALPVYALSFFKAPSGEVCGVGCCWLGMAWRMGAGVALRGGGRLLGLEMG</sequence>
<evidence type="ECO:0000313" key="3">
    <source>
        <dbReference type="Proteomes" id="UP000002051"/>
    </source>
</evidence>
<evidence type="ECO:0008006" key="4">
    <source>
        <dbReference type="Google" id="ProtNLM"/>
    </source>
</evidence>
<dbReference type="EnsemblPlants" id="KEH26485">
    <property type="protein sequence ID" value="KEH26485"/>
    <property type="gene ID" value="MTR_6g461940"/>
</dbReference>
<reference evidence="2" key="3">
    <citation type="submission" date="2015-04" db="UniProtKB">
        <authorList>
            <consortium name="EnsemblPlants"/>
        </authorList>
    </citation>
    <scope>IDENTIFICATION</scope>
    <source>
        <strain evidence="2">cv. Jemalong A17</strain>
    </source>
</reference>
<organism evidence="1 3">
    <name type="scientific">Medicago truncatula</name>
    <name type="common">Barrel medic</name>
    <name type="synonym">Medicago tribuloides</name>
    <dbReference type="NCBI Taxonomy" id="3880"/>
    <lineage>
        <taxon>Eukaryota</taxon>
        <taxon>Viridiplantae</taxon>
        <taxon>Streptophyta</taxon>
        <taxon>Embryophyta</taxon>
        <taxon>Tracheophyta</taxon>
        <taxon>Spermatophyta</taxon>
        <taxon>Magnoliopsida</taxon>
        <taxon>eudicotyledons</taxon>
        <taxon>Gunneridae</taxon>
        <taxon>Pentapetalae</taxon>
        <taxon>rosids</taxon>
        <taxon>fabids</taxon>
        <taxon>Fabales</taxon>
        <taxon>Fabaceae</taxon>
        <taxon>Papilionoideae</taxon>
        <taxon>50 kb inversion clade</taxon>
        <taxon>NPAAA clade</taxon>
        <taxon>Hologalegina</taxon>
        <taxon>IRL clade</taxon>
        <taxon>Trifolieae</taxon>
        <taxon>Medicago</taxon>
    </lineage>
</organism>
<reference evidence="1 3" key="2">
    <citation type="journal article" date="2014" name="BMC Genomics">
        <title>An improved genome release (version Mt4.0) for the model legume Medicago truncatula.</title>
        <authorList>
            <person name="Tang H."/>
            <person name="Krishnakumar V."/>
            <person name="Bidwell S."/>
            <person name="Rosen B."/>
            <person name="Chan A."/>
            <person name="Zhou S."/>
            <person name="Gentzbittel L."/>
            <person name="Childs K.L."/>
            <person name="Yandell M."/>
            <person name="Gundlach H."/>
            <person name="Mayer K.F."/>
            <person name="Schwartz D.C."/>
            <person name="Town C.D."/>
        </authorList>
    </citation>
    <scope>GENOME REANNOTATION</scope>
    <source>
        <strain evidence="1">A17</strain>
        <strain evidence="2 3">cv. Jemalong A17</strain>
    </source>
</reference>
<proteinExistence type="predicted"/>
<name>A0A072UKX1_MEDTR</name>
<gene>
    <name evidence="1" type="ordered locus">MTR_6g461940</name>
</gene>
<evidence type="ECO:0000313" key="1">
    <source>
        <dbReference type="EMBL" id="KEH26485.1"/>
    </source>
</evidence>
<dbReference type="PANTHER" id="PTHR33116">
    <property type="entry name" value="REVERSE TRANSCRIPTASE ZINC-BINDING DOMAIN-CONTAINING PROTEIN-RELATED-RELATED"/>
    <property type="match status" value="1"/>
</dbReference>
<dbReference type="HOGENOM" id="CLU_121640_1_0_1"/>
<accession>A0A072UKX1</accession>
<reference evidence="1 3" key="1">
    <citation type="journal article" date="2011" name="Nature">
        <title>The Medicago genome provides insight into the evolution of rhizobial symbioses.</title>
        <authorList>
            <person name="Young N.D."/>
            <person name="Debelle F."/>
            <person name="Oldroyd G.E."/>
            <person name="Geurts R."/>
            <person name="Cannon S.B."/>
            <person name="Udvardi M.K."/>
            <person name="Benedito V.A."/>
            <person name="Mayer K.F."/>
            <person name="Gouzy J."/>
            <person name="Schoof H."/>
            <person name="Van de Peer Y."/>
            <person name="Proost S."/>
            <person name="Cook D.R."/>
            <person name="Meyers B.C."/>
            <person name="Spannagl M."/>
            <person name="Cheung F."/>
            <person name="De Mita S."/>
            <person name="Krishnakumar V."/>
            <person name="Gundlach H."/>
            <person name="Zhou S."/>
            <person name="Mudge J."/>
            <person name="Bharti A.K."/>
            <person name="Murray J.D."/>
            <person name="Naoumkina M.A."/>
            <person name="Rosen B."/>
            <person name="Silverstein K.A."/>
            <person name="Tang H."/>
            <person name="Rombauts S."/>
            <person name="Zhao P.X."/>
            <person name="Zhou P."/>
            <person name="Barbe V."/>
            <person name="Bardou P."/>
            <person name="Bechner M."/>
            <person name="Bellec A."/>
            <person name="Berger A."/>
            <person name="Berges H."/>
            <person name="Bidwell S."/>
            <person name="Bisseling T."/>
            <person name="Choisne N."/>
            <person name="Couloux A."/>
            <person name="Denny R."/>
            <person name="Deshpande S."/>
            <person name="Dai X."/>
            <person name="Doyle J.J."/>
            <person name="Dudez A.M."/>
            <person name="Farmer A.D."/>
            <person name="Fouteau S."/>
            <person name="Franken C."/>
            <person name="Gibelin C."/>
            <person name="Gish J."/>
            <person name="Goldstein S."/>
            <person name="Gonzalez A.J."/>
            <person name="Green P.J."/>
            <person name="Hallab A."/>
            <person name="Hartog M."/>
            <person name="Hua A."/>
            <person name="Humphray S.J."/>
            <person name="Jeong D.H."/>
            <person name="Jing Y."/>
            <person name="Jocker A."/>
            <person name="Kenton S.M."/>
            <person name="Kim D.J."/>
            <person name="Klee K."/>
            <person name="Lai H."/>
            <person name="Lang C."/>
            <person name="Lin S."/>
            <person name="Macmil S.L."/>
            <person name="Magdelenat G."/>
            <person name="Matthews L."/>
            <person name="McCorrison J."/>
            <person name="Monaghan E.L."/>
            <person name="Mun J.H."/>
            <person name="Najar F.Z."/>
            <person name="Nicholson C."/>
            <person name="Noirot C."/>
            <person name="O'Bleness M."/>
            <person name="Paule C.R."/>
            <person name="Poulain J."/>
            <person name="Prion F."/>
            <person name="Qin B."/>
            <person name="Qu C."/>
            <person name="Retzel E.F."/>
            <person name="Riddle C."/>
            <person name="Sallet E."/>
            <person name="Samain S."/>
            <person name="Samson N."/>
            <person name="Sanders I."/>
            <person name="Saurat O."/>
            <person name="Scarpelli C."/>
            <person name="Schiex T."/>
            <person name="Segurens B."/>
            <person name="Severin A.J."/>
            <person name="Sherrier D.J."/>
            <person name="Shi R."/>
            <person name="Sims S."/>
            <person name="Singer S.R."/>
            <person name="Sinharoy S."/>
            <person name="Sterck L."/>
            <person name="Viollet A."/>
            <person name="Wang B.B."/>
            <person name="Wang K."/>
            <person name="Wang M."/>
            <person name="Wang X."/>
            <person name="Warfsmann J."/>
            <person name="Weissenbach J."/>
            <person name="White D.D."/>
            <person name="White J.D."/>
            <person name="Wiley G.B."/>
            <person name="Wincker P."/>
            <person name="Xing Y."/>
            <person name="Yang L."/>
            <person name="Yao Z."/>
            <person name="Ying F."/>
            <person name="Zhai J."/>
            <person name="Zhou L."/>
            <person name="Zuber A."/>
            <person name="Denarie J."/>
            <person name="Dixon R.A."/>
            <person name="May G.D."/>
            <person name="Schwartz D.C."/>
            <person name="Rogers J."/>
            <person name="Quetier F."/>
            <person name="Town C.D."/>
            <person name="Roe B.A."/>
        </authorList>
    </citation>
    <scope>NUCLEOTIDE SEQUENCE [LARGE SCALE GENOMIC DNA]</scope>
    <source>
        <strain evidence="1">A17</strain>
        <strain evidence="2 3">cv. Jemalong A17</strain>
    </source>
</reference>
<dbReference type="Proteomes" id="UP000002051">
    <property type="component" value="Chromosome 6"/>
</dbReference>
<keyword evidence="3" id="KW-1185">Reference proteome</keyword>
<dbReference type="AlphaFoldDB" id="A0A072UKX1"/>
<dbReference type="STRING" id="3880.A0A072UKX1"/>
<dbReference type="PANTHER" id="PTHR33116:SF78">
    <property type="entry name" value="OS12G0587133 PROTEIN"/>
    <property type="match status" value="1"/>
</dbReference>
<protein>
    <recommendedName>
        <fullName evidence="4">RNA-directed DNA polymerase</fullName>
    </recommendedName>
</protein>
<evidence type="ECO:0000313" key="2">
    <source>
        <dbReference type="EnsemblPlants" id="KEH26485"/>
    </source>
</evidence>
<dbReference type="EMBL" id="CM001222">
    <property type="protein sequence ID" value="KEH26485.1"/>
    <property type="molecule type" value="Genomic_DNA"/>
</dbReference>